<evidence type="ECO:0000313" key="2">
    <source>
        <dbReference type="EMBL" id="PKQ68831.1"/>
    </source>
</evidence>
<sequence length="378" mass="44109">MSIQIVEVQNQNQRKAFVNFPFKLYKNNEFWVPPFKAGELELLLPEKNPAFDFCKAKFWLAYKNGKIVGRIGAIVNHLCIEKQGEKIGRITRMEFIDSHEVSEKLFAVAEEWLKSEGMIGVSGPLGFSNLDHAGLLIEGHEWLPSMASDYHFAYYQNHFERLAYVKEIDWLEFRISLPEETPEKASRVAELIKKRYDLQTVNFTTKKELEPYKEKIFKVFNDAFSDLFGSIKLPEKLIRFYISKYFPILNPRYVKIILSKEDKLVGFIIALPSLSKALQKAKGKLLPFGWWHLKKALKHPTEMDLMLTGVDHDCQKLGFVSILMNELLKTSNSDGLKFAETTGMLENNHVAIQLWKSFDHIQHKRKRCYRKMFSYKKQ</sequence>
<dbReference type="PANTHER" id="PTHR41368:SF1">
    <property type="entry name" value="PROTEIN YGHO"/>
    <property type="match status" value="1"/>
</dbReference>
<evidence type="ECO:0000313" key="3">
    <source>
        <dbReference type="Proteomes" id="UP000233618"/>
    </source>
</evidence>
<dbReference type="GO" id="GO:0016747">
    <property type="term" value="F:acyltransferase activity, transferring groups other than amino-acyl groups"/>
    <property type="evidence" value="ECO:0007669"/>
    <property type="project" value="InterPro"/>
</dbReference>
<accession>A0A2N3IEU4</accession>
<dbReference type="InterPro" id="IPR039968">
    <property type="entry name" value="BcerS-like"/>
</dbReference>
<dbReference type="InterPro" id="IPR016181">
    <property type="entry name" value="Acyl_CoA_acyltransferase"/>
</dbReference>
<dbReference type="PANTHER" id="PTHR41368">
    <property type="entry name" value="PROTEIN YGHO"/>
    <property type="match status" value="1"/>
</dbReference>
<dbReference type="InterPro" id="IPR000182">
    <property type="entry name" value="GNAT_dom"/>
</dbReference>
<organism evidence="2 3">
    <name type="scientific">Labilibaculum manganireducens</name>
    <dbReference type="NCBI Taxonomy" id="1940525"/>
    <lineage>
        <taxon>Bacteria</taxon>
        <taxon>Pseudomonadati</taxon>
        <taxon>Bacteroidota</taxon>
        <taxon>Bacteroidia</taxon>
        <taxon>Marinilabiliales</taxon>
        <taxon>Marinifilaceae</taxon>
        <taxon>Labilibaculum</taxon>
    </lineage>
</organism>
<evidence type="ECO:0000259" key="1">
    <source>
        <dbReference type="PROSITE" id="PS51186"/>
    </source>
</evidence>
<comment type="caution">
    <text evidence="2">The sequence shown here is derived from an EMBL/GenBank/DDBJ whole genome shotgun (WGS) entry which is preliminary data.</text>
</comment>
<name>A0A2N3IEU4_9BACT</name>
<dbReference type="AlphaFoldDB" id="A0A2N3IEU4"/>
<dbReference type="EMBL" id="MVDE01000003">
    <property type="protein sequence ID" value="PKQ68831.1"/>
    <property type="molecule type" value="Genomic_DNA"/>
</dbReference>
<reference evidence="2 3" key="1">
    <citation type="journal article" date="2017" name="Front. Microbiol.">
        <title>Labilibaculum manganireducens gen. nov., sp. nov. and Labilibaculum filiforme sp. nov., Novel Bacteroidetes Isolated from Subsurface Sediments of the Baltic Sea.</title>
        <authorList>
            <person name="Vandieken V."/>
            <person name="Marshall I.P."/>
            <person name="Niemann H."/>
            <person name="Engelen B."/>
            <person name="Cypionka H."/>
        </authorList>
    </citation>
    <scope>NUCLEOTIDE SEQUENCE [LARGE SCALE GENOMIC DNA]</scope>
    <source>
        <strain evidence="2 3">59.10-2M</strain>
    </source>
</reference>
<dbReference type="RefSeq" id="WP_101308484.1">
    <property type="nucleotide sequence ID" value="NZ_MVDE01000003.1"/>
</dbReference>
<proteinExistence type="predicted"/>
<dbReference type="PROSITE" id="PS51186">
    <property type="entry name" value="GNAT"/>
    <property type="match status" value="1"/>
</dbReference>
<dbReference type="Gene3D" id="3.40.630.30">
    <property type="match status" value="1"/>
</dbReference>
<protein>
    <recommendedName>
        <fullName evidence="1">N-acetyltransferase domain-containing protein</fullName>
    </recommendedName>
</protein>
<dbReference type="Proteomes" id="UP000233618">
    <property type="component" value="Unassembled WGS sequence"/>
</dbReference>
<feature type="domain" description="N-acetyltransferase" evidence="1">
    <location>
        <begin position="207"/>
        <end position="378"/>
    </location>
</feature>
<dbReference type="SUPFAM" id="SSF55729">
    <property type="entry name" value="Acyl-CoA N-acyltransferases (Nat)"/>
    <property type="match status" value="1"/>
</dbReference>
<gene>
    <name evidence="2" type="ORF">BZG01_03720</name>
</gene>
<keyword evidence="3" id="KW-1185">Reference proteome</keyword>